<dbReference type="InterPro" id="IPR003439">
    <property type="entry name" value="ABC_transporter-like_ATP-bd"/>
</dbReference>
<dbReference type="PANTHER" id="PTHR43117:SF4">
    <property type="entry name" value="OSMOPROTECTANT IMPORT ATP-BINDING PROTEIN OSMV"/>
    <property type="match status" value="1"/>
</dbReference>
<keyword evidence="2" id="KW-0813">Transport</keyword>
<sequence>MPDNVRTNRPAPRTRKESLAPDKSPGSSGAGVTGASILLEGVTKSYGGGAPAVDQLTLEIPAGQTVMFVGPSGCGKTTTLKMINRLIEPTRGRIVIDGEDVTGMNGDELRRRIGYVVQAGGLLPHMTVGANVGLVPRMLRWSRQRVAERVDELLDLVSLDPAEYRDRFPRELSGGQQQRVGVARALAADPPVLLMDEPFGAVDPITRQRLQEELVNIQNELHKTVVFVTHDFDEAVMLGDWIVIFNNGAQIMQYDTPEQILASPSNEFVEDFIGSGAGLMQLGLTRVAEVPLREAVTAHVGDDSREVERRLREAGGGRAVVLDRRDRPVGWASSRQILRAATVQVDDDQDFPAVGARSTLDDALNTMLLAGSTQAVVHGSRQRYLGVITVSTVIKAIEQASSRAPDEAAAAPLGHNSGATADGGADTADAAGTAARGGTAGTTGSPAVHTAGAVPRQPAGGAGDAPGGEGR</sequence>
<dbReference type="InterPro" id="IPR046342">
    <property type="entry name" value="CBS_dom_sf"/>
</dbReference>
<protein>
    <submittedName>
        <fullName evidence="8">ATP-binding cassette domain-containing protein</fullName>
    </submittedName>
</protein>
<feature type="region of interest" description="Disordered" evidence="6">
    <location>
        <begin position="1"/>
        <end position="32"/>
    </location>
</feature>
<accession>A0ABM6Z4N6</accession>
<evidence type="ECO:0000256" key="6">
    <source>
        <dbReference type="SAM" id="MobiDB-lite"/>
    </source>
</evidence>
<dbReference type="Proteomes" id="UP000273001">
    <property type="component" value="Chromosome"/>
</dbReference>
<dbReference type="SMART" id="SM00382">
    <property type="entry name" value="AAA"/>
    <property type="match status" value="1"/>
</dbReference>
<dbReference type="InterPro" id="IPR003593">
    <property type="entry name" value="AAA+_ATPase"/>
</dbReference>
<dbReference type="InterPro" id="IPR000644">
    <property type="entry name" value="CBS_dom"/>
</dbReference>
<reference evidence="8 9" key="1">
    <citation type="submission" date="2018-09" db="EMBL/GenBank/DDBJ databases">
        <authorList>
            <person name="Li J."/>
        </authorList>
    </citation>
    <scope>NUCLEOTIDE SEQUENCE [LARGE SCALE GENOMIC DNA]</scope>
    <source>
        <strain evidence="8 9">2129</strain>
    </source>
</reference>
<evidence type="ECO:0000313" key="9">
    <source>
        <dbReference type="Proteomes" id="UP000273001"/>
    </source>
</evidence>
<organism evidence="8 9">
    <name type="scientific">Actinomyces lilanjuaniae</name>
    <dbReference type="NCBI Taxonomy" id="2321394"/>
    <lineage>
        <taxon>Bacteria</taxon>
        <taxon>Bacillati</taxon>
        <taxon>Actinomycetota</taxon>
        <taxon>Actinomycetes</taxon>
        <taxon>Actinomycetales</taxon>
        <taxon>Actinomycetaceae</taxon>
        <taxon>Actinomyces</taxon>
    </lineage>
</organism>
<dbReference type="NCBIfam" id="TIGR01186">
    <property type="entry name" value="proV"/>
    <property type="match status" value="1"/>
</dbReference>
<evidence type="ECO:0000256" key="3">
    <source>
        <dbReference type="ARBA" id="ARBA00022737"/>
    </source>
</evidence>
<evidence type="ECO:0000256" key="4">
    <source>
        <dbReference type="ARBA" id="ARBA00022741"/>
    </source>
</evidence>
<evidence type="ECO:0000256" key="2">
    <source>
        <dbReference type="ARBA" id="ARBA00022448"/>
    </source>
</evidence>
<dbReference type="SUPFAM" id="SSF52540">
    <property type="entry name" value="P-loop containing nucleoside triphosphate hydrolases"/>
    <property type="match status" value="1"/>
</dbReference>
<dbReference type="Pfam" id="PF00571">
    <property type="entry name" value="CBS"/>
    <property type="match status" value="1"/>
</dbReference>
<dbReference type="Pfam" id="PF00005">
    <property type="entry name" value="ABC_tran"/>
    <property type="match status" value="1"/>
</dbReference>
<dbReference type="EMBL" id="CP032514">
    <property type="protein sequence ID" value="AYD89895.1"/>
    <property type="molecule type" value="Genomic_DNA"/>
</dbReference>
<proteinExistence type="inferred from homology"/>
<comment type="similarity">
    <text evidence="1">Belongs to the ABC transporter superfamily.</text>
</comment>
<keyword evidence="4" id="KW-0547">Nucleotide-binding</keyword>
<dbReference type="Gene3D" id="3.40.50.300">
    <property type="entry name" value="P-loop containing nucleotide triphosphate hydrolases"/>
    <property type="match status" value="1"/>
</dbReference>
<evidence type="ECO:0000256" key="5">
    <source>
        <dbReference type="ARBA" id="ARBA00022840"/>
    </source>
</evidence>
<dbReference type="InterPro" id="IPR027417">
    <property type="entry name" value="P-loop_NTPase"/>
</dbReference>
<feature type="region of interest" description="Disordered" evidence="6">
    <location>
        <begin position="404"/>
        <end position="471"/>
    </location>
</feature>
<dbReference type="GO" id="GO:0005524">
    <property type="term" value="F:ATP binding"/>
    <property type="evidence" value="ECO:0007669"/>
    <property type="project" value="UniProtKB-KW"/>
</dbReference>
<name>A0ABM6Z4N6_9ACTO</name>
<feature type="compositionally biased region" description="Low complexity" evidence="6">
    <location>
        <begin position="404"/>
        <end position="437"/>
    </location>
</feature>
<dbReference type="InterPro" id="IPR017871">
    <property type="entry name" value="ABC_transporter-like_CS"/>
</dbReference>
<dbReference type="Gene3D" id="3.10.580.10">
    <property type="entry name" value="CBS-domain"/>
    <property type="match status" value="1"/>
</dbReference>
<dbReference type="PANTHER" id="PTHR43117">
    <property type="entry name" value="OSMOPROTECTANT IMPORT ATP-BINDING PROTEIN OSMV"/>
    <property type="match status" value="1"/>
</dbReference>
<evidence type="ECO:0000259" key="7">
    <source>
        <dbReference type="PROSITE" id="PS50893"/>
    </source>
</evidence>
<dbReference type="PROSITE" id="PS50893">
    <property type="entry name" value="ABC_TRANSPORTER_2"/>
    <property type="match status" value="1"/>
</dbReference>
<evidence type="ECO:0000256" key="1">
    <source>
        <dbReference type="ARBA" id="ARBA00005417"/>
    </source>
</evidence>
<keyword evidence="5 8" id="KW-0067">ATP-binding</keyword>
<dbReference type="InterPro" id="IPR005892">
    <property type="entry name" value="Gly-betaine_transp_ATP-bd"/>
</dbReference>
<gene>
    <name evidence="8" type="ORF">D5R93_07410</name>
</gene>
<dbReference type="PROSITE" id="PS00211">
    <property type="entry name" value="ABC_TRANSPORTER_1"/>
    <property type="match status" value="1"/>
</dbReference>
<keyword evidence="9" id="KW-1185">Reference proteome</keyword>
<feature type="domain" description="ABC transporter" evidence="7">
    <location>
        <begin position="37"/>
        <end position="273"/>
    </location>
</feature>
<keyword evidence="3" id="KW-0677">Repeat</keyword>
<dbReference type="SUPFAM" id="SSF54631">
    <property type="entry name" value="CBS-domain pair"/>
    <property type="match status" value="1"/>
</dbReference>
<evidence type="ECO:0000313" key="8">
    <source>
        <dbReference type="EMBL" id="AYD89895.1"/>
    </source>
</evidence>
<dbReference type="RefSeq" id="WP_119835171.1">
    <property type="nucleotide sequence ID" value="NZ_CP032514.1"/>
</dbReference>
<feature type="compositionally biased region" description="Gly residues" evidence="6">
    <location>
        <begin position="460"/>
        <end position="471"/>
    </location>
</feature>